<accession>A0A1Z5JMN2</accession>
<name>A0A1Z5JMN2_FISSO</name>
<evidence type="ECO:0000313" key="3">
    <source>
        <dbReference type="Proteomes" id="UP000198406"/>
    </source>
</evidence>
<dbReference type="OrthoDB" id="44290at2759"/>
<evidence type="ECO:0008006" key="4">
    <source>
        <dbReference type="Google" id="ProtNLM"/>
    </source>
</evidence>
<feature type="region of interest" description="Disordered" evidence="1">
    <location>
        <begin position="271"/>
        <end position="292"/>
    </location>
</feature>
<protein>
    <recommendedName>
        <fullName evidence="4">GCK domain-containing protein</fullName>
    </recommendedName>
</protein>
<dbReference type="EMBL" id="BDSP01000089">
    <property type="protein sequence ID" value="GAX15244.1"/>
    <property type="molecule type" value="Genomic_DNA"/>
</dbReference>
<organism evidence="2 3">
    <name type="scientific">Fistulifera solaris</name>
    <name type="common">Oleaginous diatom</name>
    <dbReference type="NCBI Taxonomy" id="1519565"/>
    <lineage>
        <taxon>Eukaryota</taxon>
        <taxon>Sar</taxon>
        <taxon>Stramenopiles</taxon>
        <taxon>Ochrophyta</taxon>
        <taxon>Bacillariophyta</taxon>
        <taxon>Bacillariophyceae</taxon>
        <taxon>Bacillariophycidae</taxon>
        <taxon>Naviculales</taxon>
        <taxon>Naviculaceae</taxon>
        <taxon>Fistulifera</taxon>
    </lineage>
</organism>
<dbReference type="AlphaFoldDB" id="A0A1Z5JMN2"/>
<evidence type="ECO:0000313" key="2">
    <source>
        <dbReference type="EMBL" id="GAX15244.1"/>
    </source>
</evidence>
<reference evidence="2 3" key="1">
    <citation type="journal article" date="2015" name="Plant Cell">
        <title>Oil accumulation by the oleaginous diatom Fistulifera solaris as revealed by the genome and transcriptome.</title>
        <authorList>
            <person name="Tanaka T."/>
            <person name="Maeda Y."/>
            <person name="Veluchamy A."/>
            <person name="Tanaka M."/>
            <person name="Abida H."/>
            <person name="Marechal E."/>
            <person name="Bowler C."/>
            <person name="Muto M."/>
            <person name="Sunaga Y."/>
            <person name="Tanaka M."/>
            <person name="Yoshino T."/>
            <person name="Taniguchi T."/>
            <person name="Fukuda Y."/>
            <person name="Nemoto M."/>
            <person name="Matsumoto M."/>
            <person name="Wong P.S."/>
            <person name="Aburatani S."/>
            <person name="Fujibuchi W."/>
        </authorList>
    </citation>
    <scope>NUCLEOTIDE SEQUENCE [LARGE SCALE GENOMIC DNA]</scope>
    <source>
        <strain evidence="2 3">JPCC DA0580</strain>
    </source>
</reference>
<dbReference type="Proteomes" id="UP000198406">
    <property type="component" value="Unassembled WGS sequence"/>
</dbReference>
<feature type="compositionally biased region" description="Basic and acidic residues" evidence="1">
    <location>
        <begin position="280"/>
        <end position="292"/>
    </location>
</feature>
<comment type="caution">
    <text evidence="2">The sequence shown here is derived from an EMBL/GenBank/DDBJ whole genome shotgun (WGS) entry which is preliminary data.</text>
</comment>
<sequence length="352" mass="40408">MHRFVTQRIARQRLIATVRPFPIHRRLSTITTLDNHGSLSGWLAMMGAAMAAVSVHQTWTSQCEEVFAPVAEVEEDDAEEDDPYVNLPDEDEETDCSMCKTFRQGPCRPYWRKLERCFKDHEGEENGAVRCMRYFKPHQQCLMGYSNLYQLVSLEMKQELVSDLELSISEEERRKWNPQIDWSTYLEFTKETGLSYKETVQSRDTTTNELLPLWKRLPDNKEPVLLTLTSQLPKLNPETGMILKVAYAVDQDGYVLGLTYNKKYGELLEKSKGNTTEGTDDAKNDSSEENQDNQHDQFEFDFFILPGETKSVRVCGLYSENPVGADPNKEILDALLFKSKSFSLKKIAKSSV</sequence>
<evidence type="ECO:0000256" key="1">
    <source>
        <dbReference type="SAM" id="MobiDB-lite"/>
    </source>
</evidence>
<dbReference type="InParanoid" id="A0A1Z5JMN2"/>
<dbReference type="Gene3D" id="1.10.287.2900">
    <property type="match status" value="1"/>
</dbReference>
<gene>
    <name evidence="2" type="ORF">FisN_1Hu681</name>
</gene>
<keyword evidence="3" id="KW-1185">Reference proteome</keyword>
<proteinExistence type="predicted"/>